<dbReference type="GO" id="GO:0005680">
    <property type="term" value="C:anaphase-promoting complex"/>
    <property type="evidence" value="ECO:0007669"/>
    <property type="project" value="InterPro"/>
</dbReference>
<sequence>MACWKDILDVQGSIEGTSWVLSSAKSQNGIAQLTSDDVETLWQSDGTQPHTVTIHFPRRTAVTHVSIYLDILRDDSYTPTRILVKAGTHPYDVMDVRYRYVHLSDIGREFQEPQGWYHFVLSTTHEHVLEEDDALEYRRSEKLGAIEVFVLQICVLGNHLNGKDTHIRCLKVFGPPTPGLQRQNMTQSVSQCTMAKRLVKQGMQTEAFHRQVERVGYHRAVTQLERIMQQSSQNMPDQAPRPAQSSVERSLMSLSQTLR</sequence>
<dbReference type="AlphaFoldDB" id="A0AAJ5YWL4"/>
<dbReference type="Proteomes" id="UP001217582">
    <property type="component" value="Chromosome 1"/>
</dbReference>
<dbReference type="CDD" id="cd08366">
    <property type="entry name" value="APC10"/>
    <property type="match status" value="1"/>
</dbReference>
<keyword evidence="5" id="KW-0131">Cell cycle</keyword>
<dbReference type="GO" id="GO:0070979">
    <property type="term" value="P:protein K11-linked ubiquitination"/>
    <property type="evidence" value="ECO:0007669"/>
    <property type="project" value="TreeGrafter"/>
</dbReference>
<evidence type="ECO:0000256" key="2">
    <source>
        <dbReference type="ARBA" id="ARBA00022618"/>
    </source>
</evidence>
<evidence type="ECO:0000313" key="8">
    <source>
        <dbReference type="EMBL" id="WFD14520.1"/>
    </source>
</evidence>
<dbReference type="GO" id="GO:0051301">
    <property type="term" value="P:cell division"/>
    <property type="evidence" value="ECO:0007669"/>
    <property type="project" value="UniProtKB-KW"/>
</dbReference>
<dbReference type="PANTHER" id="PTHR12936:SF0">
    <property type="entry name" value="ANAPHASE-PROMOTING COMPLEX SUBUNIT 10"/>
    <property type="match status" value="1"/>
</dbReference>
<name>A0AAJ5YWL4_9BASI</name>
<evidence type="ECO:0000256" key="6">
    <source>
        <dbReference type="SAM" id="MobiDB-lite"/>
    </source>
</evidence>
<evidence type="ECO:0000259" key="7">
    <source>
        <dbReference type="PROSITE" id="PS51284"/>
    </source>
</evidence>
<evidence type="ECO:0000256" key="4">
    <source>
        <dbReference type="ARBA" id="ARBA00022786"/>
    </source>
</evidence>
<evidence type="ECO:0000256" key="5">
    <source>
        <dbReference type="ARBA" id="ARBA00023306"/>
    </source>
</evidence>
<keyword evidence="3" id="KW-0498">Mitosis</keyword>
<reference evidence="8 9" key="1">
    <citation type="submission" date="2023-03" db="EMBL/GenBank/DDBJ databases">
        <title>Mating type loci evolution in Malassezia.</title>
        <authorList>
            <person name="Coelho M.A."/>
        </authorList>
    </citation>
    <scope>NUCLEOTIDE SEQUENCE [LARGE SCALE GENOMIC DNA]</scope>
    <source>
        <strain evidence="8 9">CBS 13387</strain>
    </source>
</reference>
<protein>
    <recommendedName>
        <fullName evidence="7">DOC domain-containing protein</fullName>
    </recommendedName>
</protein>
<dbReference type="InterPro" id="IPR016901">
    <property type="entry name" value="APC10/Doc1"/>
</dbReference>
<dbReference type="InterPro" id="IPR008979">
    <property type="entry name" value="Galactose-bd-like_sf"/>
</dbReference>
<dbReference type="PROSITE" id="PS51284">
    <property type="entry name" value="DOC"/>
    <property type="match status" value="1"/>
</dbReference>
<accession>A0AAJ5YWL4</accession>
<gene>
    <name evidence="8" type="ORF">MARU1_000526</name>
</gene>
<dbReference type="GO" id="GO:0031145">
    <property type="term" value="P:anaphase-promoting complex-dependent catabolic process"/>
    <property type="evidence" value="ECO:0007669"/>
    <property type="project" value="InterPro"/>
</dbReference>
<feature type="region of interest" description="Disordered" evidence="6">
    <location>
        <begin position="229"/>
        <end position="259"/>
    </location>
</feature>
<comment type="similarity">
    <text evidence="1">Belongs to the APC10 family.</text>
</comment>
<evidence type="ECO:0000313" key="9">
    <source>
        <dbReference type="Proteomes" id="UP001217582"/>
    </source>
</evidence>
<dbReference type="Gene3D" id="2.60.120.260">
    <property type="entry name" value="Galactose-binding domain-like"/>
    <property type="match status" value="1"/>
</dbReference>
<proteinExistence type="inferred from homology"/>
<feature type="compositionally biased region" description="Polar residues" evidence="6">
    <location>
        <begin position="243"/>
        <end position="259"/>
    </location>
</feature>
<keyword evidence="2" id="KW-0132">Cell division</keyword>
<dbReference type="EMBL" id="CP119916">
    <property type="protein sequence ID" value="WFD14520.1"/>
    <property type="molecule type" value="Genomic_DNA"/>
</dbReference>
<evidence type="ECO:0000256" key="1">
    <source>
        <dbReference type="ARBA" id="ARBA00006762"/>
    </source>
</evidence>
<dbReference type="SUPFAM" id="SSF49785">
    <property type="entry name" value="Galactose-binding domain-like"/>
    <property type="match status" value="1"/>
</dbReference>
<dbReference type="SMART" id="SM01337">
    <property type="entry name" value="APC10"/>
    <property type="match status" value="1"/>
</dbReference>
<dbReference type="InterPro" id="IPR004939">
    <property type="entry name" value="APC_su10/DOC_dom"/>
</dbReference>
<keyword evidence="9" id="KW-1185">Reference proteome</keyword>
<dbReference type="PANTHER" id="PTHR12936">
    <property type="entry name" value="ANAPHASE-PROMOTING COMPLEX 10"/>
    <property type="match status" value="1"/>
</dbReference>
<organism evidence="8 9">
    <name type="scientific">Malassezia arunalokei</name>
    <dbReference type="NCBI Taxonomy" id="1514897"/>
    <lineage>
        <taxon>Eukaryota</taxon>
        <taxon>Fungi</taxon>
        <taxon>Dikarya</taxon>
        <taxon>Basidiomycota</taxon>
        <taxon>Ustilaginomycotina</taxon>
        <taxon>Malasseziomycetes</taxon>
        <taxon>Malasseziales</taxon>
        <taxon>Malasseziaceae</taxon>
        <taxon>Malassezia</taxon>
    </lineage>
</organism>
<keyword evidence="4" id="KW-0833">Ubl conjugation pathway</keyword>
<dbReference type="Pfam" id="PF03256">
    <property type="entry name" value="ANAPC10"/>
    <property type="match status" value="1"/>
</dbReference>
<evidence type="ECO:0000256" key="3">
    <source>
        <dbReference type="ARBA" id="ARBA00022776"/>
    </source>
</evidence>
<feature type="domain" description="DOC" evidence="7">
    <location>
        <begin position="1"/>
        <end position="199"/>
    </location>
</feature>